<dbReference type="OrthoDB" id="447222at2759"/>
<dbReference type="InterPro" id="IPR036397">
    <property type="entry name" value="RNaseH_sf"/>
</dbReference>
<evidence type="ECO:0000259" key="1">
    <source>
        <dbReference type="PROSITE" id="PS50994"/>
    </source>
</evidence>
<evidence type="ECO:0000313" key="2">
    <source>
        <dbReference type="EMBL" id="CAE7780885.1"/>
    </source>
</evidence>
<accession>A0A812YPK8</accession>
<dbReference type="PROSITE" id="PS50994">
    <property type="entry name" value="INTEGRASE"/>
    <property type="match status" value="1"/>
</dbReference>
<feature type="non-terminal residue" evidence="2">
    <location>
        <position position="1"/>
    </location>
</feature>
<evidence type="ECO:0000313" key="3">
    <source>
        <dbReference type="Proteomes" id="UP000601435"/>
    </source>
</evidence>
<name>A0A812YPK8_9DINO</name>
<dbReference type="Proteomes" id="UP000601435">
    <property type="component" value="Unassembled WGS sequence"/>
</dbReference>
<proteinExistence type="predicted"/>
<dbReference type="Gene3D" id="3.30.420.10">
    <property type="entry name" value="Ribonuclease H-like superfamily/Ribonuclease H"/>
    <property type="match status" value="1"/>
</dbReference>
<sequence length="735" mass="78828">SPLNINVILSGTALELTCDAYTRSEADGRYVRSGDLSSLDSRYFPVNGNNGGGGIFPMVMVITTLTPRMIRAILPRAPLSGAFILGNAGTLELNCDCYSKSESESRYYTIGQSNANFADIAVEADVAALDTRVAALEASPLPADISVNSVSATGDWLSLVGGTAGTRIRDSSNADLISVTSSEAFFGVRSRVDYRLTIDTPGGPDEGLYTAAVRARSGDTLLTLTGGTAGLRAEGALELTGILTGTEAVFPTTVHARAGVVGAVLKNTAGTGFARLQLDANAALGFAQLEVASTGGCTLNAPGQEIWLQNRVTGQAPLIVETNSDADLEALQAIFDRAEPKIYDRSDAEMTDRRGFLAQDFQGSGVTGTTKREGQELLTLDYSRLTAVLWGVCKRLQSRVEEAAMELFRQLANDFNVRDPRKLYLLARREFPGRPAMTQARARTALQGDVARQVLAPKPRSLGKSVAEAQRQAAGGLDRLQQNTRSRNKYGLVVTDVFTREAVTKALPNKSAEAVARAAAEAIPELVQEEGNYVVTTDEGREFNQLEQALPQAAVHRTKRPEDRNATAVVDRTIQTLKKGLAGEVAKRGGQWDRHLENTTEAYNARPHEAVHAAPEDVETQPATQFRVLQDNAEKFQHNKTLTEGRQARLKAAGAFRAPTNARRSFEPSYGAAKELAGYDSTVVRGTDGSETLLKHALPVPRGSAEPAARLTRAPVPQAVRQLQDFNPGPAAPAR</sequence>
<dbReference type="SUPFAM" id="SSF53098">
    <property type="entry name" value="Ribonuclease H-like"/>
    <property type="match status" value="1"/>
</dbReference>
<dbReference type="GO" id="GO:0003676">
    <property type="term" value="F:nucleic acid binding"/>
    <property type="evidence" value="ECO:0007669"/>
    <property type="project" value="InterPro"/>
</dbReference>
<dbReference type="GO" id="GO:0015074">
    <property type="term" value="P:DNA integration"/>
    <property type="evidence" value="ECO:0007669"/>
    <property type="project" value="InterPro"/>
</dbReference>
<organism evidence="2 3">
    <name type="scientific">Symbiodinium necroappetens</name>
    <dbReference type="NCBI Taxonomy" id="1628268"/>
    <lineage>
        <taxon>Eukaryota</taxon>
        <taxon>Sar</taxon>
        <taxon>Alveolata</taxon>
        <taxon>Dinophyceae</taxon>
        <taxon>Suessiales</taxon>
        <taxon>Symbiodiniaceae</taxon>
        <taxon>Symbiodinium</taxon>
    </lineage>
</organism>
<keyword evidence="3" id="KW-1185">Reference proteome</keyword>
<dbReference type="InterPro" id="IPR001584">
    <property type="entry name" value="Integrase_cat-core"/>
</dbReference>
<dbReference type="AlphaFoldDB" id="A0A812YPK8"/>
<reference evidence="2" key="1">
    <citation type="submission" date="2021-02" db="EMBL/GenBank/DDBJ databases">
        <authorList>
            <person name="Dougan E. K."/>
            <person name="Rhodes N."/>
            <person name="Thang M."/>
            <person name="Chan C."/>
        </authorList>
    </citation>
    <scope>NUCLEOTIDE SEQUENCE</scope>
</reference>
<dbReference type="EMBL" id="CAJNJA010042125">
    <property type="protein sequence ID" value="CAE7780885.1"/>
    <property type="molecule type" value="Genomic_DNA"/>
</dbReference>
<feature type="domain" description="Integrase catalytic" evidence="1">
    <location>
        <begin position="455"/>
        <end position="623"/>
    </location>
</feature>
<comment type="caution">
    <text evidence="2">The sequence shown here is derived from an EMBL/GenBank/DDBJ whole genome shotgun (WGS) entry which is preliminary data.</text>
</comment>
<gene>
    <name evidence="2" type="ORF">SNEC2469_LOCUS22879</name>
</gene>
<protein>
    <recommendedName>
        <fullName evidence="1">Integrase catalytic domain-containing protein</fullName>
    </recommendedName>
</protein>
<dbReference type="InterPro" id="IPR012337">
    <property type="entry name" value="RNaseH-like_sf"/>
</dbReference>